<keyword evidence="3" id="KW-1185">Reference proteome</keyword>
<keyword evidence="1" id="KW-1133">Transmembrane helix</keyword>
<proteinExistence type="predicted"/>
<dbReference type="Proteomes" id="UP000799302">
    <property type="component" value="Unassembled WGS sequence"/>
</dbReference>
<keyword evidence="1" id="KW-0812">Transmembrane</keyword>
<dbReference type="OrthoDB" id="10042947at2759"/>
<sequence length="116" mass="12451">MPSITAGTIYIFGLTSLCAGFFNILRPRDALSALGLPNLPSVRPASDAMALAAIAMGIYYPLAAAQENRKFFALTVGMRLLTATIFWKNGGPWRTPALWEGLGAITTGVSMIWESK</sequence>
<evidence type="ECO:0000313" key="2">
    <source>
        <dbReference type="EMBL" id="KAF2663227.1"/>
    </source>
</evidence>
<evidence type="ECO:0000256" key="1">
    <source>
        <dbReference type="SAM" id="Phobius"/>
    </source>
</evidence>
<keyword evidence="1" id="KW-0472">Membrane</keyword>
<evidence type="ECO:0000313" key="3">
    <source>
        <dbReference type="Proteomes" id="UP000799302"/>
    </source>
</evidence>
<reference evidence="2" key="1">
    <citation type="journal article" date="2020" name="Stud. Mycol.">
        <title>101 Dothideomycetes genomes: a test case for predicting lifestyles and emergence of pathogens.</title>
        <authorList>
            <person name="Haridas S."/>
            <person name="Albert R."/>
            <person name="Binder M."/>
            <person name="Bloem J."/>
            <person name="Labutti K."/>
            <person name="Salamov A."/>
            <person name="Andreopoulos B."/>
            <person name="Baker S."/>
            <person name="Barry K."/>
            <person name="Bills G."/>
            <person name="Bluhm B."/>
            <person name="Cannon C."/>
            <person name="Castanera R."/>
            <person name="Culley D."/>
            <person name="Daum C."/>
            <person name="Ezra D."/>
            <person name="Gonzalez J."/>
            <person name="Henrissat B."/>
            <person name="Kuo A."/>
            <person name="Liang C."/>
            <person name="Lipzen A."/>
            <person name="Lutzoni F."/>
            <person name="Magnuson J."/>
            <person name="Mondo S."/>
            <person name="Nolan M."/>
            <person name="Ohm R."/>
            <person name="Pangilinan J."/>
            <person name="Park H.-J."/>
            <person name="Ramirez L."/>
            <person name="Alfaro M."/>
            <person name="Sun H."/>
            <person name="Tritt A."/>
            <person name="Yoshinaga Y."/>
            <person name="Zwiers L.-H."/>
            <person name="Turgeon B."/>
            <person name="Goodwin S."/>
            <person name="Spatafora J."/>
            <person name="Crous P."/>
            <person name="Grigoriev I."/>
        </authorList>
    </citation>
    <scope>NUCLEOTIDE SEQUENCE</scope>
    <source>
        <strain evidence="2">CBS 115976</strain>
    </source>
</reference>
<organism evidence="2 3">
    <name type="scientific">Microthyrium microscopicum</name>
    <dbReference type="NCBI Taxonomy" id="703497"/>
    <lineage>
        <taxon>Eukaryota</taxon>
        <taxon>Fungi</taxon>
        <taxon>Dikarya</taxon>
        <taxon>Ascomycota</taxon>
        <taxon>Pezizomycotina</taxon>
        <taxon>Dothideomycetes</taxon>
        <taxon>Dothideomycetes incertae sedis</taxon>
        <taxon>Microthyriales</taxon>
        <taxon>Microthyriaceae</taxon>
        <taxon>Microthyrium</taxon>
    </lineage>
</organism>
<protein>
    <recommendedName>
        <fullName evidence="4">Integral membrane protein</fullName>
    </recommendedName>
</protein>
<dbReference type="EMBL" id="MU004246">
    <property type="protein sequence ID" value="KAF2663227.1"/>
    <property type="molecule type" value="Genomic_DNA"/>
</dbReference>
<accession>A0A6A6TVM2</accession>
<feature type="transmembrane region" description="Helical" evidence="1">
    <location>
        <begin position="45"/>
        <end position="64"/>
    </location>
</feature>
<dbReference type="AlphaFoldDB" id="A0A6A6TVM2"/>
<name>A0A6A6TVM2_9PEZI</name>
<feature type="transmembrane region" description="Helical" evidence="1">
    <location>
        <begin position="7"/>
        <end position="25"/>
    </location>
</feature>
<evidence type="ECO:0008006" key="4">
    <source>
        <dbReference type="Google" id="ProtNLM"/>
    </source>
</evidence>
<gene>
    <name evidence="2" type="ORF">BT63DRAFT_484320</name>
</gene>